<accession>A0A0L0NX20</accession>
<comment type="caution">
    <text evidence="2">The sequence shown here is derived from an EMBL/GenBank/DDBJ whole genome shotgun (WGS) entry which is preliminary data.</text>
</comment>
<dbReference type="Proteomes" id="UP000037122">
    <property type="component" value="Unassembled WGS sequence"/>
</dbReference>
<dbReference type="AlphaFoldDB" id="A0A0L0NX20"/>
<evidence type="ECO:0000256" key="1">
    <source>
        <dbReference type="SAM" id="MobiDB-lite"/>
    </source>
</evidence>
<gene>
    <name evidence="2" type="ORF">QG37_04439</name>
</gene>
<feature type="compositionally biased region" description="Basic and acidic residues" evidence="1">
    <location>
        <begin position="13"/>
        <end position="27"/>
    </location>
</feature>
<dbReference type="EMBL" id="LGST01000031">
    <property type="protein sequence ID" value="KND98544.1"/>
    <property type="molecule type" value="Genomic_DNA"/>
</dbReference>
<feature type="compositionally biased region" description="Polar residues" evidence="1">
    <location>
        <begin position="28"/>
        <end position="48"/>
    </location>
</feature>
<evidence type="ECO:0000313" key="3">
    <source>
        <dbReference type="Proteomes" id="UP000037122"/>
    </source>
</evidence>
<dbReference type="VEuPathDB" id="FungiDB:QG37_04439"/>
<name>A0A0L0NX20_CANAR</name>
<sequence>MVHGCIGSCKKKWSNDNDGYKIKKDKMTSSANKESRNTANKQIPNKSD</sequence>
<reference evidence="3" key="1">
    <citation type="journal article" date="2015" name="BMC Genomics">
        <title>Draft genome of a commonly misdiagnosed multidrug resistant pathogen Candida auris.</title>
        <authorList>
            <person name="Chatterjee S."/>
            <person name="Alampalli S.V."/>
            <person name="Nageshan R.K."/>
            <person name="Chettiar S.T."/>
            <person name="Joshi S."/>
            <person name="Tatu U.S."/>
        </authorList>
    </citation>
    <scope>NUCLEOTIDE SEQUENCE [LARGE SCALE GENOMIC DNA]</scope>
    <source>
        <strain evidence="3">6684</strain>
    </source>
</reference>
<evidence type="ECO:0000313" key="2">
    <source>
        <dbReference type="EMBL" id="KND98544.1"/>
    </source>
</evidence>
<feature type="region of interest" description="Disordered" evidence="1">
    <location>
        <begin position="1"/>
        <end position="48"/>
    </location>
</feature>
<proteinExistence type="predicted"/>
<protein>
    <submittedName>
        <fullName evidence="2">Uncharacterized protein</fullName>
    </submittedName>
</protein>
<organism evidence="2 3">
    <name type="scientific">Candidozyma auris</name>
    <name type="common">Yeast</name>
    <name type="synonym">Candida auris</name>
    <dbReference type="NCBI Taxonomy" id="498019"/>
    <lineage>
        <taxon>Eukaryota</taxon>
        <taxon>Fungi</taxon>
        <taxon>Dikarya</taxon>
        <taxon>Ascomycota</taxon>
        <taxon>Saccharomycotina</taxon>
        <taxon>Pichiomycetes</taxon>
        <taxon>Metschnikowiaceae</taxon>
        <taxon>Candidozyma</taxon>
    </lineage>
</organism>